<dbReference type="Pfam" id="PF00849">
    <property type="entry name" value="PseudoU_synth_2"/>
    <property type="match status" value="1"/>
</dbReference>
<dbReference type="AlphaFoldDB" id="A0A6C2UQI1"/>
<evidence type="ECO:0000259" key="2">
    <source>
        <dbReference type="Pfam" id="PF00849"/>
    </source>
</evidence>
<dbReference type="InterPro" id="IPR006145">
    <property type="entry name" value="PsdUridine_synth_RsuA/RluA"/>
</dbReference>
<comment type="similarity">
    <text evidence="1">Belongs to the pseudouridine synthase RluA family.</text>
</comment>
<reference evidence="3 4" key="1">
    <citation type="submission" date="2019-04" db="EMBL/GenBank/DDBJ databases">
        <authorList>
            <person name="Van Vliet M D."/>
        </authorList>
    </citation>
    <scope>NUCLEOTIDE SEQUENCE [LARGE SCALE GENOMIC DNA]</scope>
    <source>
        <strain evidence="3 4">F21</strain>
    </source>
</reference>
<sequence>MIIRETHLVPENIRDVRLSDYAQTAFPSIPSRKGAAKAVKRGEILMDGGVGQSGDWVQTGQLLELVDLQQRVPKTYRLPLEVVFEDDHLAIINKPPGIEVSGNKFKTVENALCGSLASSSAADALPWPRPVHRLDYSTSGLLLAAKTAGAQVFLGRQFEERQVHKRYCAVVAGRMEASGEIDEPVDGLPALSTYVVHETVPSLRSGHLTLVDLFPSTGRTHQLRIHMASINHPIVGDQKYGTAGNVLKGKGLFLASIELRFVHPASQEKLAISIDAPPKFDSLLRREQARWAKFH</sequence>
<protein>
    <submittedName>
        <fullName evidence="3">Ribosomal large subunit pseudouridine synthase D</fullName>
    </submittedName>
</protein>
<evidence type="ECO:0000313" key="4">
    <source>
        <dbReference type="Proteomes" id="UP000346198"/>
    </source>
</evidence>
<keyword evidence="4" id="KW-1185">Reference proteome</keyword>
<dbReference type="PANTHER" id="PTHR21600">
    <property type="entry name" value="MITOCHONDRIAL RNA PSEUDOURIDINE SYNTHASE"/>
    <property type="match status" value="1"/>
</dbReference>
<dbReference type="GO" id="GO:0009982">
    <property type="term" value="F:pseudouridine synthase activity"/>
    <property type="evidence" value="ECO:0007669"/>
    <property type="project" value="InterPro"/>
</dbReference>
<gene>
    <name evidence="3" type="primary">rluD_2</name>
    <name evidence="3" type="ORF">SCARR_03605</name>
</gene>
<evidence type="ECO:0000313" key="3">
    <source>
        <dbReference type="EMBL" id="VGO21531.1"/>
    </source>
</evidence>
<organism evidence="3 4">
    <name type="scientific">Pontiella sulfatireligans</name>
    <dbReference type="NCBI Taxonomy" id="2750658"/>
    <lineage>
        <taxon>Bacteria</taxon>
        <taxon>Pseudomonadati</taxon>
        <taxon>Kiritimatiellota</taxon>
        <taxon>Kiritimatiellia</taxon>
        <taxon>Kiritimatiellales</taxon>
        <taxon>Pontiellaceae</taxon>
        <taxon>Pontiella</taxon>
    </lineage>
</organism>
<dbReference type="GO" id="GO:0140098">
    <property type="term" value="F:catalytic activity, acting on RNA"/>
    <property type="evidence" value="ECO:0007669"/>
    <property type="project" value="UniProtKB-ARBA"/>
</dbReference>
<dbReference type="Gene3D" id="3.30.2350.10">
    <property type="entry name" value="Pseudouridine synthase"/>
    <property type="match status" value="1"/>
</dbReference>
<dbReference type="PANTHER" id="PTHR21600:SF87">
    <property type="entry name" value="RNA PSEUDOURIDYLATE SYNTHASE DOMAIN-CONTAINING PROTEIN 1"/>
    <property type="match status" value="1"/>
</dbReference>
<dbReference type="SUPFAM" id="SSF55120">
    <property type="entry name" value="Pseudouridine synthase"/>
    <property type="match status" value="1"/>
</dbReference>
<proteinExistence type="inferred from homology"/>
<dbReference type="InterPro" id="IPR020103">
    <property type="entry name" value="PsdUridine_synth_cat_dom_sf"/>
</dbReference>
<dbReference type="EMBL" id="CAAHFH010000002">
    <property type="protein sequence ID" value="VGO21531.1"/>
    <property type="molecule type" value="Genomic_DNA"/>
</dbReference>
<dbReference type="InterPro" id="IPR050188">
    <property type="entry name" value="RluA_PseudoU_synthase"/>
</dbReference>
<accession>A0A6C2UQI1</accession>
<dbReference type="GO" id="GO:0003723">
    <property type="term" value="F:RNA binding"/>
    <property type="evidence" value="ECO:0007669"/>
    <property type="project" value="InterPro"/>
</dbReference>
<evidence type="ECO:0000256" key="1">
    <source>
        <dbReference type="ARBA" id="ARBA00010876"/>
    </source>
</evidence>
<name>A0A6C2UQI1_9BACT</name>
<dbReference type="CDD" id="cd02869">
    <property type="entry name" value="PseudoU_synth_RluA_like"/>
    <property type="match status" value="1"/>
</dbReference>
<feature type="domain" description="Pseudouridine synthase RsuA/RluA-like" evidence="2">
    <location>
        <begin position="88"/>
        <end position="229"/>
    </location>
</feature>
<dbReference type="PROSITE" id="PS01129">
    <property type="entry name" value="PSI_RLU"/>
    <property type="match status" value="1"/>
</dbReference>
<dbReference type="InterPro" id="IPR006224">
    <property type="entry name" value="PsdUridine_synth_RluA-like_CS"/>
</dbReference>
<dbReference type="Proteomes" id="UP000346198">
    <property type="component" value="Unassembled WGS sequence"/>
</dbReference>
<dbReference type="RefSeq" id="WP_136062982.1">
    <property type="nucleotide sequence ID" value="NZ_CAAHFH010000002.1"/>
</dbReference>
<dbReference type="GO" id="GO:0000455">
    <property type="term" value="P:enzyme-directed rRNA pseudouridine synthesis"/>
    <property type="evidence" value="ECO:0007669"/>
    <property type="project" value="TreeGrafter"/>
</dbReference>